<gene>
    <name evidence="2" type="ORF">CELE_W03H9.1</name>
    <name evidence="2 4" type="ORF">W03H9.1</name>
</gene>
<accession>Q9U353</accession>
<feature type="coiled-coil region" evidence="1">
    <location>
        <begin position="43"/>
        <end position="77"/>
    </location>
</feature>
<evidence type="ECO:0000256" key="1">
    <source>
        <dbReference type="SAM" id="Coils"/>
    </source>
</evidence>
<dbReference type="OrthoDB" id="5871670at2759"/>
<keyword evidence="3" id="KW-1185">Reference proteome</keyword>
<reference evidence="2 3" key="1">
    <citation type="journal article" date="1998" name="Science">
        <title>Genome sequence of the nematode C. elegans: a platform for investigating biology.</title>
        <authorList>
            <consortium name="The C. elegans sequencing consortium"/>
            <person name="Sulson J.E."/>
            <person name="Waterston R."/>
        </authorList>
    </citation>
    <scope>NUCLEOTIDE SEQUENCE [LARGE SCALE GENOMIC DNA]</scope>
    <source>
        <strain evidence="2 3">Bristol N2</strain>
    </source>
</reference>
<dbReference type="CTD" id="189177"/>
<dbReference type="AGR" id="WB:WBGene00012227"/>
<evidence type="ECO:0000313" key="4">
    <source>
        <dbReference type="WormBase" id="W03H9.1"/>
    </source>
</evidence>
<keyword evidence="1" id="KW-0175">Coiled coil</keyword>
<dbReference type="UCSC" id="W03H9.1">
    <property type="organism name" value="c. elegans"/>
</dbReference>
<name>Q9U353_CAEEL</name>
<dbReference type="GeneID" id="189177"/>
<dbReference type="HOGENOM" id="CLU_015719_2_0_1"/>
<dbReference type="eggNOG" id="ENOG502TGZ5">
    <property type="taxonomic scope" value="Eukaryota"/>
</dbReference>
<dbReference type="Proteomes" id="UP000001940">
    <property type="component" value="Chromosome II"/>
</dbReference>
<dbReference type="PANTHER" id="PTHR31424">
    <property type="entry name" value="PROTEIN CBG23806"/>
    <property type="match status" value="1"/>
</dbReference>
<dbReference type="SUPFAM" id="SSF57903">
    <property type="entry name" value="FYVE/PHD zinc finger"/>
    <property type="match status" value="1"/>
</dbReference>
<proteinExistence type="predicted"/>
<evidence type="ECO:0000313" key="2">
    <source>
        <dbReference type="EMBL" id="CAB63317.2"/>
    </source>
</evidence>
<organism evidence="2 3">
    <name type="scientific">Caenorhabditis elegans</name>
    <dbReference type="NCBI Taxonomy" id="6239"/>
    <lineage>
        <taxon>Eukaryota</taxon>
        <taxon>Metazoa</taxon>
        <taxon>Ecdysozoa</taxon>
        <taxon>Nematoda</taxon>
        <taxon>Chromadorea</taxon>
        <taxon>Rhabditida</taxon>
        <taxon>Rhabditina</taxon>
        <taxon>Rhabditomorpha</taxon>
        <taxon>Rhabditoidea</taxon>
        <taxon>Rhabditidae</taxon>
        <taxon>Peloderinae</taxon>
        <taxon>Caenorhabditis</taxon>
    </lineage>
</organism>
<dbReference type="AlphaFoldDB" id="Q9U353"/>
<dbReference type="PANTHER" id="PTHR31424:SF4">
    <property type="entry name" value="AUTOPHAGY-RELATED PROTEIN 14-RELATED"/>
    <property type="match status" value="1"/>
</dbReference>
<dbReference type="PaxDb" id="6239-W03H9.1"/>
<dbReference type="InterPro" id="IPR011011">
    <property type="entry name" value="Znf_FYVE_PHD"/>
</dbReference>
<dbReference type="InParanoid" id="Q9U353"/>
<protein>
    <submittedName>
        <fullName evidence="2">Zinc finger PHD-type domain-containing protein</fullName>
    </submittedName>
</protein>
<dbReference type="InterPro" id="IPR009689">
    <property type="entry name" value="DUF1280"/>
</dbReference>
<dbReference type="KEGG" id="cel:CELE_W03H9.1"/>
<dbReference type="RefSeq" id="NP_496955.2">
    <property type="nucleotide sequence ID" value="NM_064554.2"/>
</dbReference>
<evidence type="ECO:0000313" key="3">
    <source>
        <dbReference type="Proteomes" id="UP000001940"/>
    </source>
</evidence>
<dbReference type="WormBase" id="W03H9.1">
    <property type="protein sequence ID" value="CE43151"/>
    <property type="gene ID" value="WBGene00012227"/>
</dbReference>
<dbReference type="OMA" id="YFENHIN"/>
<dbReference type="EMBL" id="BX284602">
    <property type="protein sequence ID" value="CAB63317.2"/>
    <property type="molecule type" value="Genomic_DNA"/>
</dbReference>
<dbReference type="PhylomeDB" id="Q9U353"/>
<dbReference type="Pfam" id="PF06918">
    <property type="entry name" value="DUF1280"/>
    <property type="match status" value="1"/>
</dbReference>
<sequence>MCGKKRLAKKQLSNFKGTITSEKWKKECEEKKGCLFRLVYLFVKRLSQAYNLLKTKFDELQEQIDTEKQAHVDLERKLVLSESRCRQLETSFGESEKMRCALAADSEKSLNDYHDVQTQLELSNSELDERKKLALVDAIRQTKAQTKAGIQHREETRNLTANNKRIKKELEKTEDASAKMFPYPGKYDDARCYNTRQSVTNRCIDFLRAAGTNTTDYNALLKNVVRRSYPGNESPLLMSPKETLIFKAKLHLSEDSLKMSRSLIHEFLGFRVLASKDSVNNLKHSLSTVDNYKIDVVVKEKVTVGKATTKHYSTRISIIDLMKELVKRTELLDHHNQLIENEENEVTLCLQADKGSLETKICVAIENVQNPSIPHNLLLVAMYEGSDSEDELRENALSVFQMWNDITEINYTSKNGKQKTKKVVLKFIGDLKIISAVLGHRGQSCSNPCYLCELVSTNSGPRAQYLKDVDFRVQAVQRSLATYERDALTGSNGVRKDSESLCKVEPCDFAICTVHASMGLCERYFENHINGEINIMDNIDVATGTTLRKQRKEQTELVKKEKVQKTRLDRILAAREEAFCTFNALKLISLNKSNHLKDGRLCSSMICTFYHLPVESRTDAVVKCAQCSGFFHFSCCSIFHPDEKIRAARMKKWKCKTCIKFDMQMHLSAAMTATNTLTDEADKESSELTETTQQRSALDAILLTSIGKTRKQYEILLSSFGCDTRTWYKAFTGNQVRKILREVRIDAIFALLRYTPENARVMKAMKSMAKLMSCSNNKIYSDQEIDSIEALLNDFLEEMKHAFPEEIVTPKLHLLACHLIPYMREHHTWGRSSEQAIEHFHAVINNLKTRYAPVRNLVDRASLMIEDLAIRNWMHDTGAQTEL</sequence>